<evidence type="ECO:0000313" key="2">
    <source>
        <dbReference type="Proteomes" id="UP000198462"/>
    </source>
</evidence>
<protein>
    <recommendedName>
        <fullName evidence="3">PAS domain-containing protein</fullName>
    </recommendedName>
</protein>
<evidence type="ECO:0000313" key="1">
    <source>
        <dbReference type="EMBL" id="OWV32496.1"/>
    </source>
</evidence>
<dbReference type="EMBL" id="NFZT01000001">
    <property type="protein sequence ID" value="OWV32496.1"/>
    <property type="molecule type" value="Genomic_DNA"/>
</dbReference>
<keyword evidence="2" id="KW-1185">Reference proteome</keyword>
<name>A0A219B2X4_9SPHN</name>
<proteinExistence type="predicted"/>
<dbReference type="Proteomes" id="UP000198462">
    <property type="component" value="Unassembled WGS sequence"/>
</dbReference>
<dbReference type="RefSeq" id="WP_088711290.1">
    <property type="nucleotide sequence ID" value="NZ_NFZT01000001.1"/>
</dbReference>
<sequence>MNSVRGRTFLDLEPDFDAPPQFREERERRMHVRARRYWEQARGSKVAPALADLAPWPNADIAENACLIQRAAETGKVRIEYVGARLREQGRLPHGELDVTKLPEECLVVRLLSACPPPPSFPHPVDVEEEIDTDQGGRLLYRGVLLPLSERGKEADSVLIVVNWKEVAGDEMIGDLRRETERIAGDDARRGDAVLARHRRTRLAD</sequence>
<evidence type="ECO:0008006" key="3">
    <source>
        <dbReference type="Google" id="ProtNLM"/>
    </source>
</evidence>
<dbReference type="AlphaFoldDB" id="A0A219B2X4"/>
<comment type="caution">
    <text evidence="1">The sequence shown here is derived from an EMBL/GenBank/DDBJ whole genome shotgun (WGS) entry which is preliminary data.</text>
</comment>
<accession>A0A219B2X4</accession>
<gene>
    <name evidence="1" type="ORF">B5C34_02845</name>
</gene>
<organism evidence="1 2">
    <name type="scientific">Pacificimonas flava</name>
    <dbReference type="NCBI Taxonomy" id="1234595"/>
    <lineage>
        <taxon>Bacteria</taxon>
        <taxon>Pseudomonadati</taxon>
        <taxon>Pseudomonadota</taxon>
        <taxon>Alphaproteobacteria</taxon>
        <taxon>Sphingomonadales</taxon>
        <taxon>Sphingosinicellaceae</taxon>
        <taxon>Pacificimonas</taxon>
    </lineage>
</organism>
<dbReference type="OrthoDB" id="7441080at2"/>
<reference evidence="2" key="1">
    <citation type="submission" date="2017-05" db="EMBL/GenBank/DDBJ databases">
        <authorList>
            <person name="Lin X."/>
        </authorList>
    </citation>
    <scope>NUCLEOTIDE SEQUENCE [LARGE SCALE GENOMIC DNA]</scope>
    <source>
        <strain evidence="2">JLT2012</strain>
    </source>
</reference>